<evidence type="ECO:0000313" key="2">
    <source>
        <dbReference type="EMBL" id="MCS2792447.1"/>
    </source>
</evidence>
<accession>A0AAW5NV17</accession>
<evidence type="ECO:0000256" key="1">
    <source>
        <dbReference type="SAM" id="SignalP"/>
    </source>
</evidence>
<dbReference type="EMBL" id="JANUTS010000001">
    <property type="protein sequence ID" value="MCS2792447.1"/>
    <property type="molecule type" value="Genomic_DNA"/>
</dbReference>
<proteinExistence type="predicted"/>
<dbReference type="AlphaFoldDB" id="A0AAW5NV17"/>
<name>A0AAW5NV17_9BACE</name>
<keyword evidence="1" id="KW-0732">Signal</keyword>
<reference evidence="2" key="1">
    <citation type="submission" date="2022-08" db="EMBL/GenBank/DDBJ databases">
        <title>Genome Sequencing of Bacteroides fragilis Group Isolates with Nanopore Technology.</title>
        <authorList>
            <person name="Tisza M.J."/>
            <person name="Smith D."/>
            <person name="Dekker J.P."/>
        </authorList>
    </citation>
    <scope>NUCLEOTIDE SEQUENCE</scope>
    <source>
        <strain evidence="2">BFG-351</strain>
    </source>
</reference>
<dbReference type="RefSeq" id="WP_010537061.1">
    <property type="nucleotide sequence ID" value="NZ_CP103271.1"/>
</dbReference>
<organism evidence="2 3">
    <name type="scientific">Bacteroides faecis</name>
    <dbReference type="NCBI Taxonomy" id="674529"/>
    <lineage>
        <taxon>Bacteria</taxon>
        <taxon>Pseudomonadati</taxon>
        <taxon>Bacteroidota</taxon>
        <taxon>Bacteroidia</taxon>
        <taxon>Bacteroidales</taxon>
        <taxon>Bacteroidaceae</taxon>
        <taxon>Bacteroides</taxon>
    </lineage>
</organism>
<feature type="chain" id="PRO_5044003349" evidence="1">
    <location>
        <begin position="22"/>
        <end position="198"/>
    </location>
</feature>
<feature type="signal peptide" evidence="1">
    <location>
        <begin position="1"/>
        <end position="21"/>
    </location>
</feature>
<sequence>MRLNIYLIGAFFGMFILSSCGNDDNETPAPKDDSWYWGYFKGTINGKEIAVENVGHGDWPVRTSKHILNYLPSEEDEPNSIKMKTVIGMSTGIKYSENESMGINIFDLYMGVRYITLSTRSDFIYDGIQISRDTQSDEYENRYILYIPKKENPFRAEVINLTYADDTHPILEVKLDGVLYRLDNPKDSIIINGSYGTR</sequence>
<protein>
    <submittedName>
        <fullName evidence="2">DUF5025 domain-containing protein</fullName>
    </submittedName>
</protein>
<dbReference type="Pfam" id="PF16428">
    <property type="entry name" value="DUF5025"/>
    <property type="match status" value="1"/>
</dbReference>
<dbReference type="Proteomes" id="UP001204548">
    <property type="component" value="Unassembled WGS sequence"/>
</dbReference>
<evidence type="ECO:0000313" key="3">
    <source>
        <dbReference type="Proteomes" id="UP001204548"/>
    </source>
</evidence>
<comment type="caution">
    <text evidence="2">The sequence shown here is derived from an EMBL/GenBank/DDBJ whole genome shotgun (WGS) entry which is preliminary data.</text>
</comment>
<dbReference type="PROSITE" id="PS51257">
    <property type="entry name" value="PROKAR_LIPOPROTEIN"/>
    <property type="match status" value="1"/>
</dbReference>
<dbReference type="InterPro" id="IPR032206">
    <property type="entry name" value="DUF5025"/>
</dbReference>
<gene>
    <name evidence="2" type="ORF">NXW97_10575</name>
</gene>